<evidence type="ECO:0000313" key="2">
    <source>
        <dbReference type="EMBL" id="MBM6662468.1"/>
    </source>
</evidence>
<comment type="caution">
    <text evidence="2">The sequence shown here is derived from an EMBL/GenBank/DDBJ whole genome shotgun (WGS) entry which is preliminary data.</text>
</comment>
<reference evidence="2 3" key="1">
    <citation type="journal article" date="2021" name="Sci. Rep.">
        <title>The distribution of antibiotic resistance genes in chicken gut microbiota commensals.</title>
        <authorList>
            <person name="Juricova H."/>
            <person name="Matiasovicova J."/>
            <person name="Kubasova T."/>
            <person name="Cejkova D."/>
            <person name="Rychlik I."/>
        </authorList>
    </citation>
    <scope>NUCLEOTIDE SEQUENCE [LARGE SCALE GENOMIC DNA]</scope>
    <source>
        <strain evidence="2 3">An819</strain>
    </source>
</reference>
<dbReference type="SUPFAM" id="SSF52058">
    <property type="entry name" value="L domain-like"/>
    <property type="match status" value="1"/>
</dbReference>
<organism evidence="2 3">
    <name type="scientific">Marseilla massiliensis</name>
    <dbReference type="NCBI Taxonomy" id="1841864"/>
    <lineage>
        <taxon>Bacteria</taxon>
        <taxon>Pseudomonadati</taxon>
        <taxon>Bacteroidota</taxon>
        <taxon>Bacteroidia</taxon>
        <taxon>Bacteroidales</taxon>
        <taxon>Prevotellaceae</taxon>
        <taxon>Marseilla</taxon>
    </lineage>
</organism>
<gene>
    <name evidence="2" type="ORF">H6B30_12025</name>
</gene>
<dbReference type="InterPro" id="IPR032675">
    <property type="entry name" value="LRR_dom_sf"/>
</dbReference>
<dbReference type="Gene3D" id="3.80.10.10">
    <property type="entry name" value="Ribonuclease Inhibitor"/>
    <property type="match status" value="1"/>
</dbReference>
<proteinExistence type="predicted"/>
<dbReference type="Pfam" id="PF13306">
    <property type="entry name" value="LRR_5"/>
    <property type="match status" value="1"/>
</dbReference>
<protein>
    <submittedName>
        <fullName evidence="2">Leucine-rich repeat protein</fullName>
    </submittedName>
</protein>
<feature type="signal peptide" evidence="1">
    <location>
        <begin position="1"/>
        <end position="23"/>
    </location>
</feature>
<accession>A0A939B3X4</accession>
<dbReference type="AlphaFoldDB" id="A0A939B3X4"/>
<dbReference type="Proteomes" id="UP000764045">
    <property type="component" value="Unassembled WGS sequence"/>
</dbReference>
<dbReference type="EMBL" id="JACJJL010000022">
    <property type="protein sequence ID" value="MBM6662468.1"/>
    <property type="molecule type" value="Genomic_DNA"/>
</dbReference>
<dbReference type="InterPro" id="IPR026906">
    <property type="entry name" value="LRR_5"/>
</dbReference>
<dbReference type="RefSeq" id="WP_205110889.1">
    <property type="nucleotide sequence ID" value="NZ_JACJJL010000022.1"/>
</dbReference>
<keyword evidence="3" id="KW-1185">Reference proteome</keyword>
<evidence type="ECO:0000256" key="1">
    <source>
        <dbReference type="SAM" id="SignalP"/>
    </source>
</evidence>
<feature type="chain" id="PRO_5037382391" evidence="1">
    <location>
        <begin position="24"/>
        <end position="246"/>
    </location>
</feature>
<keyword evidence="1" id="KW-0732">Signal</keyword>
<name>A0A939B3X4_9BACT</name>
<sequence length="246" mass="27254">MTKHKRLLGAGLLLVATAASVCAQDVRVHLDEAGTLESKIEKSKFDQIKSLTISGYINGTDLYDIRNMDNLETLDLSDATILASGSFGTSTYTENNTVRNGNFSNCEVRTLVLPNSLLYVKNQAFYEAYNLEKIVIGDQLVSFSYEAFVNPQNAYGHSINTCDRMREFVVSENNKNFASPDGVLYDNAMTTLLSYPNMKAKNTPCLKASRPLEARLSAVATTSTKSHCRNLWRRLRAARLKAASIC</sequence>
<evidence type="ECO:0000313" key="3">
    <source>
        <dbReference type="Proteomes" id="UP000764045"/>
    </source>
</evidence>